<evidence type="ECO:0000313" key="4">
    <source>
        <dbReference type="EMBL" id="KAF4362713.1"/>
    </source>
</evidence>
<protein>
    <submittedName>
        <fullName evidence="4">Uncharacterized protein</fullName>
    </submittedName>
</protein>
<dbReference type="AlphaFoldDB" id="A0A7J6EWA1"/>
<dbReference type="PANTHER" id="PTHR34677:SF1">
    <property type="entry name" value="TRANSMEMBRANE PROTEIN"/>
    <property type="match status" value="1"/>
</dbReference>
<feature type="compositionally biased region" description="Basic and acidic residues" evidence="1">
    <location>
        <begin position="987"/>
        <end position="996"/>
    </location>
</feature>
<feature type="chain" id="PRO_5029615269" evidence="3">
    <location>
        <begin position="28"/>
        <end position="1054"/>
    </location>
</feature>
<reference evidence="4 5" key="1">
    <citation type="journal article" date="2020" name="bioRxiv">
        <title>Sequence and annotation of 42 cannabis genomes reveals extensive copy number variation in cannabinoid synthesis and pathogen resistance genes.</title>
        <authorList>
            <person name="Mckernan K.J."/>
            <person name="Helbert Y."/>
            <person name="Kane L.T."/>
            <person name="Ebling H."/>
            <person name="Zhang L."/>
            <person name="Liu B."/>
            <person name="Eaton Z."/>
            <person name="Mclaughlin S."/>
            <person name="Kingan S."/>
            <person name="Baybayan P."/>
            <person name="Concepcion G."/>
            <person name="Jordan M."/>
            <person name="Riva A."/>
            <person name="Barbazuk W."/>
            <person name="Harkins T."/>
        </authorList>
    </citation>
    <scope>NUCLEOTIDE SEQUENCE [LARGE SCALE GENOMIC DNA]</scope>
    <source>
        <strain evidence="5">cv. Jamaican Lion 4</strain>
        <tissue evidence="4">Leaf</tissue>
    </source>
</reference>
<feature type="compositionally biased region" description="Low complexity" evidence="1">
    <location>
        <begin position="1025"/>
        <end position="1035"/>
    </location>
</feature>
<feature type="transmembrane region" description="Helical" evidence="2">
    <location>
        <begin position="633"/>
        <end position="651"/>
    </location>
</feature>
<gene>
    <name evidence="4" type="ORF">G4B88_018331</name>
</gene>
<keyword evidence="2" id="KW-1133">Transmembrane helix</keyword>
<feature type="compositionally biased region" description="Polar residues" evidence="1">
    <location>
        <begin position="1002"/>
        <end position="1014"/>
    </location>
</feature>
<feature type="transmembrane region" description="Helical" evidence="2">
    <location>
        <begin position="671"/>
        <end position="698"/>
    </location>
</feature>
<keyword evidence="2" id="KW-0812">Transmembrane</keyword>
<keyword evidence="2" id="KW-0472">Membrane</keyword>
<feature type="signal peptide" evidence="3">
    <location>
        <begin position="1"/>
        <end position="27"/>
    </location>
</feature>
<feature type="transmembrane region" description="Helical" evidence="2">
    <location>
        <begin position="859"/>
        <end position="879"/>
    </location>
</feature>
<proteinExistence type="predicted"/>
<evidence type="ECO:0000313" key="5">
    <source>
        <dbReference type="Proteomes" id="UP000583929"/>
    </source>
</evidence>
<keyword evidence="3" id="KW-0732">Signal</keyword>
<organism evidence="4 5">
    <name type="scientific">Cannabis sativa</name>
    <name type="common">Hemp</name>
    <name type="synonym">Marijuana</name>
    <dbReference type="NCBI Taxonomy" id="3483"/>
    <lineage>
        <taxon>Eukaryota</taxon>
        <taxon>Viridiplantae</taxon>
        <taxon>Streptophyta</taxon>
        <taxon>Embryophyta</taxon>
        <taxon>Tracheophyta</taxon>
        <taxon>Spermatophyta</taxon>
        <taxon>Magnoliopsida</taxon>
        <taxon>eudicotyledons</taxon>
        <taxon>Gunneridae</taxon>
        <taxon>Pentapetalae</taxon>
        <taxon>rosids</taxon>
        <taxon>fabids</taxon>
        <taxon>Rosales</taxon>
        <taxon>Cannabaceae</taxon>
        <taxon>Cannabis</taxon>
    </lineage>
</organism>
<feature type="transmembrane region" description="Helical" evidence="2">
    <location>
        <begin position="891"/>
        <end position="914"/>
    </location>
</feature>
<feature type="region of interest" description="Disordered" evidence="1">
    <location>
        <begin position="954"/>
        <end position="1040"/>
    </location>
</feature>
<evidence type="ECO:0000256" key="2">
    <source>
        <dbReference type="SAM" id="Phobius"/>
    </source>
</evidence>
<evidence type="ECO:0000256" key="1">
    <source>
        <dbReference type="SAM" id="MobiDB-lite"/>
    </source>
</evidence>
<comment type="caution">
    <text evidence="4">The sequence shown here is derived from an EMBL/GenBank/DDBJ whole genome shotgun (WGS) entry which is preliminary data.</text>
</comment>
<dbReference type="Proteomes" id="UP000583929">
    <property type="component" value="Unassembled WGS sequence"/>
</dbReference>
<keyword evidence="5" id="KW-1185">Reference proteome</keyword>
<evidence type="ECO:0000256" key="3">
    <source>
        <dbReference type="SAM" id="SignalP"/>
    </source>
</evidence>
<feature type="compositionally biased region" description="Basic and acidic residues" evidence="1">
    <location>
        <begin position="954"/>
        <end position="964"/>
    </location>
</feature>
<accession>A0A7J6EWA1</accession>
<dbReference type="EMBL" id="JAATIQ010000307">
    <property type="protein sequence ID" value="KAF4362713.1"/>
    <property type="molecule type" value="Genomic_DNA"/>
</dbReference>
<sequence>MGLLKNSHLVLVFCAFSLLCFEERCNGSEVPVKFLKAPHAFSHLNSATFVFEVFLVGNVSICRDCTYTCRLDGGIASNCETRKVSYLGLQDGTHTFEVCTNRLQGVGCASYNWTIDTVSPTASITTSNSFTNALNFSVNISFSEPCTGEGGFTCLSTNACNLLVYGAGKVIPSSLNVLQPNLKYSLVVSLSSQIEFGRVVLAMDKSFCTDIAGNRFIRTANSIFFVHFDRRDVSVDIRIRIPEQLLELDGQTRSVLATNNFNHLKVYLYFSQPILNSSAEVLRSLNISQGSLLPINGKNIGNQRFGFMVNDVSSNSIVTLSINPNIIISRQGTPVSPISPVTFLYGKNCCFCFEKQKKVKNSNLDCDIGYSYTIYACCEVENNIYYKDKDKRTQHTCINYIHETCFWLQLLSCINSVPLGSSVISALVTASFLATSVVAGILTFSTASLQKFWTFKGPSSLTTYPARNLFRIACHIQVFALSRWLAVMLPVEYYEFTRGLQWSIPYFDLPWENEHSSPVMVGSSPFTGSDSLISKIYDSESFQSLQLEKDNSNMTTQVYGLPLGPMDYRFFFENPNMKPEAENLLEPQDSNEWKNFYRSMFWLALIGGGLVFLHVLLIFILKIRKKSTENQKGYGALTFLRFEIFLIILALPCLSEVSAALVKGMDLSGVIVGILLLSVVSFLLLSLLVFLSFGITFGKLLQYKEVHREGQTFHWYQELIRVTLGPGKRGQWTWKRQSNSLYMIILGPLFEDLRGPPKYMLSQISGGTPLPHKHDDSIIASDDETEDAEAPFIQKLFGILRIYYTLLESMKRVSLAIMAGIYMETWSSRTPSLTLLCITSFQLFFIVLKKPFIKKKVQLVEIISVACEVGLFATCLFLFGNELSSSHETQVGIFMVILFLVGYISQIISEWYALYRQTMILDPAETSFITGLKIASIGCILPFSPQKMIKKLENKFSQPRRGESDFTTPSLGEFKSSSRSSGSTEKPWMKQLREMAKASFSKDGTGSDPSTSRTRWSEIWGAKKSGSPNVSSSSDYKSKPKSLYKDLEAIFSSK</sequence>
<dbReference type="PANTHER" id="PTHR34677">
    <property type="match status" value="1"/>
</dbReference>
<feature type="transmembrane region" description="Helical" evidence="2">
    <location>
        <begin position="600"/>
        <end position="621"/>
    </location>
</feature>
<name>A0A7J6EWA1_CANSA</name>